<name>A0A261VCH4_9BORD</name>
<dbReference type="InterPro" id="IPR051120">
    <property type="entry name" value="ABC_AA/LPS_Transport"/>
</dbReference>
<dbReference type="InterPro" id="IPR003439">
    <property type="entry name" value="ABC_transporter-like_ATP-bd"/>
</dbReference>
<protein>
    <submittedName>
        <fullName evidence="6">ABC transporter ATP-binding protein</fullName>
    </submittedName>
</protein>
<dbReference type="Gene3D" id="3.40.50.300">
    <property type="entry name" value="P-loop containing nucleotide triphosphate hydrolases"/>
    <property type="match status" value="1"/>
</dbReference>
<dbReference type="GO" id="GO:0015808">
    <property type="term" value="P:L-alanine transport"/>
    <property type="evidence" value="ECO:0007669"/>
    <property type="project" value="TreeGrafter"/>
</dbReference>
<dbReference type="GO" id="GO:0016887">
    <property type="term" value="F:ATP hydrolysis activity"/>
    <property type="evidence" value="ECO:0007669"/>
    <property type="project" value="InterPro"/>
</dbReference>
<dbReference type="OrthoDB" id="9805514at2"/>
<keyword evidence="3" id="KW-0547">Nucleotide-binding</keyword>
<dbReference type="GO" id="GO:1903806">
    <property type="term" value="P:L-isoleucine import across plasma membrane"/>
    <property type="evidence" value="ECO:0007669"/>
    <property type="project" value="TreeGrafter"/>
</dbReference>
<feature type="domain" description="ABC transporter" evidence="5">
    <location>
        <begin position="4"/>
        <end position="236"/>
    </location>
</feature>
<organism evidence="6 7">
    <name type="scientific">Bordetella genomosp. 12</name>
    <dbReference type="NCBI Taxonomy" id="463035"/>
    <lineage>
        <taxon>Bacteria</taxon>
        <taxon>Pseudomonadati</taxon>
        <taxon>Pseudomonadota</taxon>
        <taxon>Betaproteobacteria</taxon>
        <taxon>Burkholderiales</taxon>
        <taxon>Alcaligenaceae</taxon>
        <taxon>Bordetella</taxon>
    </lineage>
</organism>
<reference evidence="7" key="1">
    <citation type="submission" date="2017-05" db="EMBL/GenBank/DDBJ databases">
        <title>Complete and WGS of Bordetella genogroups.</title>
        <authorList>
            <person name="Spilker T."/>
            <person name="Lipuma J."/>
        </authorList>
    </citation>
    <scope>NUCLEOTIDE SEQUENCE [LARGE SCALE GENOMIC DNA]</scope>
    <source>
        <strain evidence="7">AU6712</strain>
    </source>
</reference>
<proteinExistence type="predicted"/>
<evidence type="ECO:0000313" key="6">
    <source>
        <dbReference type="EMBL" id="OZI71844.1"/>
    </source>
</evidence>
<keyword evidence="1" id="KW-0813">Transport</keyword>
<dbReference type="PANTHER" id="PTHR45772">
    <property type="entry name" value="CONSERVED COMPONENT OF ABC TRANSPORTER FOR NATURAL AMINO ACIDS-RELATED"/>
    <property type="match status" value="1"/>
</dbReference>
<dbReference type="PROSITE" id="PS50893">
    <property type="entry name" value="ABC_TRANSPORTER_2"/>
    <property type="match status" value="1"/>
</dbReference>
<evidence type="ECO:0000256" key="2">
    <source>
        <dbReference type="ARBA" id="ARBA00022475"/>
    </source>
</evidence>
<dbReference type="GO" id="GO:1903805">
    <property type="term" value="P:L-valine import across plasma membrane"/>
    <property type="evidence" value="ECO:0007669"/>
    <property type="project" value="TreeGrafter"/>
</dbReference>
<dbReference type="EMBL" id="NEVU01000003">
    <property type="protein sequence ID" value="OZI71844.1"/>
    <property type="molecule type" value="Genomic_DNA"/>
</dbReference>
<dbReference type="AlphaFoldDB" id="A0A261VCH4"/>
<accession>A0A261VCH4</accession>
<dbReference type="GO" id="GO:0015192">
    <property type="term" value="F:L-phenylalanine transmembrane transporter activity"/>
    <property type="evidence" value="ECO:0007669"/>
    <property type="project" value="TreeGrafter"/>
</dbReference>
<keyword evidence="2" id="KW-0472">Membrane</keyword>
<dbReference type="Proteomes" id="UP000216429">
    <property type="component" value="Unassembled WGS sequence"/>
</dbReference>
<comment type="caution">
    <text evidence="6">The sequence shown here is derived from an EMBL/GenBank/DDBJ whole genome shotgun (WGS) entry which is preliminary data.</text>
</comment>
<dbReference type="SUPFAM" id="SSF52540">
    <property type="entry name" value="P-loop containing nucleoside triphosphate hydrolases"/>
    <property type="match status" value="1"/>
</dbReference>
<keyword evidence="7" id="KW-1185">Reference proteome</keyword>
<gene>
    <name evidence="6" type="ORF">CAL22_18830</name>
</gene>
<dbReference type="GO" id="GO:0042941">
    <property type="term" value="P:D-alanine transmembrane transport"/>
    <property type="evidence" value="ECO:0007669"/>
    <property type="project" value="TreeGrafter"/>
</dbReference>
<evidence type="ECO:0000259" key="5">
    <source>
        <dbReference type="PROSITE" id="PS50893"/>
    </source>
</evidence>
<evidence type="ECO:0000256" key="1">
    <source>
        <dbReference type="ARBA" id="ARBA00022448"/>
    </source>
</evidence>
<dbReference type="GO" id="GO:0005886">
    <property type="term" value="C:plasma membrane"/>
    <property type="evidence" value="ECO:0007669"/>
    <property type="project" value="TreeGrafter"/>
</dbReference>
<dbReference type="Pfam" id="PF12399">
    <property type="entry name" value="BCA_ABC_TP_C"/>
    <property type="match status" value="1"/>
</dbReference>
<dbReference type="InterPro" id="IPR027417">
    <property type="entry name" value="P-loop_NTPase"/>
</dbReference>
<keyword evidence="2" id="KW-1003">Cell membrane</keyword>
<dbReference type="GO" id="GO:0005304">
    <property type="term" value="F:L-valine transmembrane transporter activity"/>
    <property type="evidence" value="ECO:0007669"/>
    <property type="project" value="TreeGrafter"/>
</dbReference>
<evidence type="ECO:0000256" key="3">
    <source>
        <dbReference type="ARBA" id="ARBA00022741"/>
    </source>
</evidence>
<dbReference type="GO" id="GO:0005524">
    <property type="term" value="F:ATP binding"/>
    <property type="evidence" value="ECO:0007669"/>
    <property type="project" value="UniProtKB-KW"/>
</dbReference>
<evidence type="ECO:0000313" key="7">
    <source>
        <dbReference type="Proteomes" id="UP000216429"/>
    </source>
</evidence>
<dbReference type="SMART" id="SM00382">
    <property type="entry name" value="AAA"/>
    <property type="match status" value="1"/>
</dbReference>
<dbReference type="InterPro" id="IPR032823">
    <property type="entry name" value="BCA_ABC_TP_C"/>
</dbReference>
<dbReference type="RefSeq" id="WP_094815766.1">
    <property type="nucleotide sequence ID" value="NZ_NEVU01000003.1"/>
</dbReference>
<dbReference type="PANTHER" id="PTHR45772:SF7">
    <property type="entry name" value="AMINO ACID ABC TRANSPORTER ATP-BINDING PROTEIN"/>
    <property type="match status" value="1"/>
</dbReference>
<dbReference type="GO" id="GO:0015188">
    <property type="term" value="F:L-isoleucine transmembrane transporter activity"/>
    <property type="evidence" value="ECO:0007669"/>
    <property type="project" value="TreeGrafter"/>
</dbReference>
<dbReference type="CDD" id="cd03219">
    <property type="entry name" value="ABC_Mj1267_LivG_branched"/>
    <property type="match status" value="1"/>
</dbReference>
<dbReference type="InterPro" id="IPR003593">
    <property type="entry name" value="AAA+_ATPase"/>
</dbReference>
<sequence length="240" mass="25732">MALLEVKDLTKRFGGLVANKDISLSVEEGEIVAIIGPNGAGKSTLFNGLVGHHEPTSGTVVFNGESLAGKQPEQVAALGLVRTYQIPRSFGQMTVLENAMVGALLRHPRLADARREAMRVLELVGLADRHDVKAAGLNVAGQKRVELARALATEPRMLLLDEVAGGLNPSEAIALAEILRGIHAAGVTLIIVEHVLEVVMRLAQRVLVLNFGQMIAEGPPQEIVRHPAVIEAYLGRKHRV</sequence>
<dbReference type="Pfam" id="PF00005">
    <property type="entry name" value="ABC_tran"/>
    <property type="match status" value="1"/>
</dbReference>
<keyword evidence="4 6" id="KW-0067">ATP-binding</keyword>
<evidence type="ECO:0000256" key="4">
    <source>
        <dbReference type="ARBA" id="ARBA00022840"/>
    </source>
</evidence>